<organism evidence="1">
    <name type="scientific">marine sediment metagenome</name>
    <dbReference type="NCBI Taxonomy" id="412755"/>
    <lineage>
        <taxon>unclassified sequences</taxon>
        <taxon>metagenomes</taxon>
        <taxon>ecological metagenomes</taxon>
    </lineage>
</organism>
<dbReference type="EMBL" id="LAZR01006332">
    <property type="protein sequence ID" value="KKM92941.1"/>
    <property type="molecule type" value="Genomic_DNA"/>
</dbReference>
<reference evidence="1" key="1">
    <citation type="journal article" date="2015" name="Nature">
        <title>Complex archaea that bridge the gap between prokaryotes and eukaryotes.</title>
        <authorList>
            <person name="Spang A."/>
            <person name="Saw J.H."/>
            <person name="Jorgensen S.L."/>
            <person name="Zaremba-Niedzwiedzka K."/>
            <person name="Martijn J."/>
            <person name="Lind A.E."/>
            <person name="van Eijk R."/>
            <person name="Schleper C."/>
            <person name="Guy L."/>
            <person name="Ettema T.J."/>
        </authorList>
    </citation>
    <scope>NUCLEOTIDE SEQUENCE</scope>
</reference>
<dbReference type="AlphaFoldDB" id="A0A0F9M0S2"/>
<proteinExistence type="predicted"/>
<gene>
    <name evidence="1" type="ORF">LCGC14_1213430</name>
</gene>
<sequence>MVYNEKMDIKLNDFISKWGKISKKKVFGGTCYRHIKLN</sequence>
<name>A0A0F9M0S2_9ZZZZ</name>
<accession>A0A0F9M0S2</accession>
<protein>
    <submittedName>
        <fullName evidence="1">Uncharacterized protein</fullName>
    </submittedName>
</protein>
<evidence type="ECO:0000313" key="1">
    <source>
        <dbReference type="EMBL" id="KKM92941.1"/>
    </source>
</evidence>
<comment type="caution">
    <text evidence="1">The sequence shown here is derived from an EMBL/GenBank/DDBJ whole genome shotgun (WGS) entry which is preliminary data.</text>
</comment>